<dbReference type="PANTHER" id="PTHR46380">
    <property type="entry name" value="CYCLIN-D-BINDING MYB-LIKE TRANSCRIPTION FACTOR 1"/>
    <property type="match status" value="1"/>
</dbReference>
<evidence type="ECO:0000313" key="7">
    <source>
        <dbReference type="EMBL" id="EOA84951.1"/>
    </source>
</evidence>
<feature type="domain" description="Myb-like" evidence="5">
    <location>
        <begin position="358"/>
        <end position="408"/>
    </location>
</feature>
<dbReference type="RefSeq" id="XP_008027456.1">
    <property type="nucleotide sequence ID" value="XM_008029265.1"/>
</dbReference>
<dbReference type="GO" id="GO:0000976">
    <property type="term" value="F:transcription cis-regulatory region binding"/>
    <property type="evidence" value="ECO:0007669"/>
    <property type="project" value="TreeGrafter"/>
</dbReference>
<dbReference type="AlphaFoldDB" id="R0IJ27"/>
<dbReference type="GeneID" id="19405904"/>
<protein>
    <submittedName>
        <fullName evidence="7">Uncharacterized protein</fullName>
    </submittedName>
</protein>
<dbReference type="SMART" id="SM00717">
    <property type="entry name" value="SANT"/>
    <property type="match status" value="3"/>
</dbReference>
<sequence length="521" mass="59457">MSAQQPTSPVHTSGQRKRSRIGDVGSSSGAAADVTPAPAKKRKIGTPRSATTVQDLLETDPIEDDSNSPPAKKTRLKRVKKPLTPIAKFKDVYKIPTDEADDMNEDGEAQLPPVDDAPVPSGEEREADAQENPSHKKRSASKYKTVNNGEVYDWAAPVRKPGKSPNRTSSNQLDDDEIMRDPVSSDDEVPADPPYEGDRSEKKTPKKTPKKRKRRKTAEETPDTVHASVGRLRRSNGNLINSLSSAERALNTCRDLGHPPDLRTTGDFTNDEEELIRRAIRDFQQRKGLDTSELVEIIQWNYQDPRLQGQPGLFRSKSDWSPQDLEDSRESEEFWDEIRSIGVRRSHDRMRRHIRHLYHQFKSGAWTEEEDEQLRNLHAVYPNQWKLISVSMGDRSMPDCVNRWRDYLQYGDNRKTSRWTEEEEQLLVRAVTTVAQRDEDHRAESGQPPRDEYTSKDINWPQVAREMGNSRSRIQASVKWARLQKRENPPVIQIEHRPRASGVQSKQSDEATDKKAGRGRK</sequence>
<dbReference type="PROSITE" id="PS50090">
    <property type="entry name" value="MYB_LIKE"/>
    <property type="match status" value="2"/>
</dbReference>
<reference evidence="7 8" key="2">
    <citation type="journal article" date="2013" name="PLoS Genet.">
        <title>Comparative genome structure, secondary metabolite, and effector coding capacity across Cochliobolus pathogens.</title>
        <authorList>
            <person name="Condon B.J."/>
            <person name="Leng Y."/>
            <person name="Wu D."/>
            <person name="Bushley K.E."/>
            <person name="Ohm R.A."/>
            <person name="Otillar R."/>
            <person name="Martin J."/>
            <person name="Schackwitz W."/>
            <person name="Grimwood J."/>
            <person name="MohdZainudin N."/>
            <person name="Xue C."/>
            <person name="Wang R."/>
            <person name="Manning V.A."/>
            <person name="Dhillon B."/>
            <person name="Tu Z.J."/>
            <person name="Steffenson B.J."/>
            <person name="Salamov A."/>
            <person name="Sun H."/>
            <person name="Lowry S."/>
            <person name="LaButti K."/>
            <person name="Han J."/>
            <person name="Copeland A."/>
            <person name="Lindquist E."/>
            <person name="Barry K."/>
            <person name="Schmutz J."/>
            <person name="Baker S.E."/>
            <person name="Ciuffetti L.M."/>
            <person name="Grigoriev I.V."/>
            <person name="Zhong S."/>
            <person name="Turgeon B.G."/>
        </authorList>
    </citation>
    <scope>NUCLEOTIDE SEQUENCE [LARGE SCALE GENOMIC DNA]</scope>
    <source>
        <strain evidence="8">28A</strain>
    </source>
</reference>
<dbReference type="InterPro" id="IPR009057">
    <property type="entry name" value="Homeodomain-like_sf"/>
</dbReference>
<dbReference type="OrthoDB" id="39591at2759"/>
<feature type="compositionally biased region" description="Basic and acidic residues" evidence="4">
    <location>
        <begin position="484"/>
        <end position="498"/>
    </location>
</feature>
<dbReference type="STRING" id="671987.R0IJ27"/>
<dbReference type="HOGENOM" id="CLU_513023_0_0_1"/>
<feature type="domain" description="HTH myb-type" evidence="6">
    <location>
        <begin position="362"/>
        <end position="412"/>
    </location>
</feature>
<feature type="compositionally biased region" description="Basic residues" evidence="4">
    <location>
        <begin position="72"/>
        <end position="81"/>
    </location>
</feature>
<feature type="region of interest" description="Disordered" evidence="4">
    <location>
        <begin position="433"/>
        <end position="521"/>
    </location>
</feature>
<feature type="compositionally biased region" description="Acidic residues" evidence="4">
    <location>
        <begin position="98"/>
        <end position="108"/>
    </location>
</feature>
<dbReference type="eggNOG" id="KOG0051">
    <property type="taxonomic scope" value="Eukaryota"/>
</dbReference>
<dbReference type="PROSITE" id="PS51294">
    <property type="entry name" value="HTH_MYB"/>
    <property type="match status" value="1"/>
</dbReference>
<dbReference type="Proteomes" id="UP000016935">
    <property type="component" value="Unassembled WGS sequence"/>
</dbReference>
<feature type="compositionally biased region" description="Basic residues" evidence="4">
    <location>
        <begin position="204"/>
        <end position="216"/>
    </location>
</feature>
<feature type="compositionally biased region" description="Basic and acidic residues" evidence="4">
    <location>
        <begin position="507"/>
        <end position="521"/>
    </location>
</feature>
<dbReference type="PANTHER" id="PTHR46380:SF2">
    <property type="entry name" value="CYCLIN-D-BINDING MYB-LIKE TRANSCRIPTION FACTOR 1"/>
    <property type="match status" value="1"/>
</dbReference>
<evidence type="ECO:0000256" key="4">
    <source>
        <dbReference type="SAM" id="MobiDB-lite"/>
    </source>
</evidence>
<dbReference type="SMR" id="R0IJ27"/>
<reference evidence="7 8" key="1">
    <citation type="journal article" date="2012" name="PLoS Pathog.">
        <title>Diverse lifestyles and strategies of plant pathogenesis encoded in the genomes of eighteen Dothideomycetes fungi.</title>
        <authorList>
            <person name="Ohm R.A."/>
            <person name="Feau N."/>
            <person name="Henrissat B."/>
            <person name="Schoch C.L."/>
            <person name="Horwitz B.A."/>
            <person name="Barry K.W."/>
            <person name="Condon B.J."/>
            <person name="Copeland A.C."/>
            <person name="Dhillon B."/>
            <person name="Glaser F."/>
            <person name="Hesse C.N."/>
            <person name="Kosti I."/>
            <person name="LaButti K."/>
            <person name="Lindquist E.A."/>
            <person name="Lucas S."/>
            <person name="Salamov A.A."/>
            <person name="Bradshaw R.E."/>
            <person name="Ciuffetti L."/>
            <person name="Hamelin R.C."/>
            <person name="Kema G.H.J."/>
            <person name="Lawrence C."/>
            <person name="Scott J.A."/>
            <person name="Spatafora J.W."/>
            <person name="Turgeon B.G."/>
            <person name="de Wit P.J.G.M."/>
            <person name="Zhong S."/>
            <person name="Goodwin S.B."/>
            <person name="Grigoriev I.V."/>
        </authorList>
    </citation>
    <scope>NUCLEOTIDE SEQUENCE [LARGE SCALE GENOMIC DNA]</scope>
    <source>
        <strain evidence="8">28A</strain>
    </source>
</reference>
<name>R0IJ27_EXST2</name>
<dbReference type="CDD" id="cd00167">
    <property type="entry name" value="SANT"/>
    <property type="match status" value="1"/>
</dbReference>
<gene>
    <name evidence="7" type="ORF">SETTUDRAFT_91473</name>
</gene>
<feature type="region of interest" description="Disordered" evidence="4">
    <location>
        <begin position="1"/>
        <end position="237"/>
    </location>
</feature>
<keyword evidence="3" id="KW-0539">Nucleus</keyword>
<feature type="compositionally biased region" description="Polar residues" evidence="4">
    <location>
        <begin position="1"/>
        <end position="13"/>
    </location>
</feature>
<feature type="compositionally biased region" description="Basic and acidic residues" evidence="4">
    <location>
        <begin position="88"/>
        <end position="97"/>
    </location>
</feature>
<dbReference type="Pfam" id="PF00249">
    <property type="entry name" value="Myb_DNA-binding"/>
    <property type="match status" value="1"/>
</dbReference>
<feature type="compositionally biased region" description="Basic and acidic residues" evidence="4">
    <location>
        <begin position="436"/>
        <end position="455"/>
    </location>
</feature>
<dbReference type="GO" id="GO:0005634">
    <property type="term" value="C:nucleus"/>
    <property type="evidence" value="ECO:0007669"/>
    <property type="project" value="UniProtKB-SubCell"/>
</dbReference>
<evidence type="ECO:0000256" key="1">
    <source>
        <dbReference type="ARBA" id="ARBA00004123"/>
    </source>
</evidence>
<dbReference type="GO" id="GO:0003700">
    <property type="term" value="F:DNA-binding transcription factor activity"/>
    <property type="evidence" value="ECO:0007669"/>
    <property type="project" value="TreeGrafter"/>
</dbReference>
<feature type="domain" description="Myb-like" evidence="5">
    <location>
        <begin position="411"/>
        <end position="484"/>
    </location>
</feature>
<feature type="compositionally biased region" description="Acidic residues" evidence="4">
    <location>
        <begin position="173"/>
        <end position="190"/>
    </location>
</feature>
<dbReference type="SUPFAM" id="SSF46689">
    <property type="entry name" value="Homeodomain-like"/>
    <property type="match status" value="1"/>
</dbReference>
<evidence type="ECO:0000259" key="6">
    <source>
        <dbReference type="PROSITE" id="PS51294"/>
    </source>
</evidence>
<evidence type="ECO:0000313" key="8">
    <source>
        <dbReference type="Proteomes" id="UP000016935"/>
    </source>
</evidence>
<dbReference type="InterPro" id="IPR017930">
    <property type="entry name" value="Myb_dom"/>
</dbReference>
<accession>R0IJ27</accession>
<comment type="subcellular location">
    <subcellularLocation>
        <location evidence="1">Nucleus</location>
    </subcellularLocation>
</comment>
<feature type="non-terminal residue" evidence="7">
    <location>
        <position position="521"/>
    </location>
</feature>
<feature type="compositionally biased region" description="Acidic residues" evidence="4">
    <location>
        <begin position="57"/>
        <end position="66"/>
    </location>
</feature>
<proteinExistence type="predicted"/>
<keyword evidence="2" id="KW-0238">DNA-binding</keyword>
<dbReference type="InterPro" id="IPR051651">
    <property type="entry name" value="DMTF1_DNA-bind_reg"/>
</dbReference>
<evidence type="ECO:0000256" key="2">
    <source>
        <dbReference type="ARBA" id="ARBA00023125"/>
    </source>
</evidence>
<dbReference type="EMBL" id="KB908703">
    <property type="protein sequence ID" value="EOA84951.1"/>
    <property type="molecule type" value="Genomic_DNA"/>
</dbReference>
<organism evidence="7 8">
    <name type="scientific">Exserohilum turcicum (strain 28A)</name>
    <name type="common">Northern leaf blight fungus</name>
    <name type="synonym">Setosphaeria turcica</name>
    <dbReference type="NCBI Taxonomy" id="671987"/>
    <lineage>
        <taxon>Eukaryota</taxon>
        <taxon>Fungi</taxon>
        <taxon>Dikarya</taxon>
        <taxon>Ascomycota</taxon>
        <taxon>Pezizomycotina</taxon>
        <taxon>Dothideomycetes</taxon>
        <taxon>Pleosporomycetidae</taxon>
        <taxon>Pleosporales</taxon>
        <taxon>Pleosporineae</taxon>
        <taxon>Pleosporaceae</taxon>
        <taxon>Exserohilum</taxon>
    </lineage>
</organism>
<evidence type="ECO:0000256" key="3">
    <source>
        <dbReference type="ARBA" id="ARBA00023242"/>
    </source>
</evidence>
<dbReference type="Gene3D" id="1.10.10.60">
    <property type="entry name" value="Homeodomain-like"/>
    <property type="match status" value="2"/>
</dbReference>
<evidence type="ECO:0000259" key="5">
    <source>
        <dbReference type="PROSITE" id="PS50090"/>
    </source>
</evidence>
<keyword evidence="8" id="KW-1185">Reference proteome</keyword>
<dbReference type="InterPro" id="IPR001005">
    <property type="entry name" value="SANT/Myb"/>
</dbReference>